<dbReference type="GO" id="GO:0003700">
    <property type="term" value="F:DNA-binding transcription factor activity"/>
    <property type="evidence" value="ECO:0007669"/>
    <property type="project" value="TreeGrafter"/>
</dbReference>
<dbReference type="Pfam" id="PF01381">
    <property type="entry name" value="HTH_3"/>
    <property type="match status" value="1"/>
</dbReference>
<dbReference type="PROSITE" id="PS50943">
    <property type="entry name" value="HTH_CROC1"/>
    <property type="match status" value="1"/>
</dbReference>
<proteinExistence type="predicted"/>
<name>N2BF99_9FIRM</name>
<dbReference type="PANTHER" id="PTHR46797">
    <property type="entry name" value="HTH-TYPE TRANSCRIPTIONAL REGULATOR"/>
    <property type="match status" value="1"/>
</dbReference>
<keyword evidence="4" id="KW-1185">Reference proteome</keyword>
<reference evidence="3 4" key="1">
    <citation type="journal article" date="2014" name="Genome Announc.">
        <title>Draft genome sequences of the altered schaedler flora, a defined bacterial community from gnotobiotic mice.</title>
        <authorList>
            <person name="Wannemuehler M.J."/>
            <person name="Overstreet A.M."/>
            <person name="Ward D.V."/>
            <person name="Phillips G.J."/>
        </authorList>
    </citation>
    <scope>NUCLEOTIDE SEQUENCE [LARGE SCALE GENOMIC DNA]</scope>
    <source>
        <strain evidence="3 4">ASF492</strain>
    </source>
</reference>
<evidence type="ECO:0000313" key="3">
    <source>
        <dbReference type="EMBL" id="EMZ37075.1"/>
    </source>
</evidence>
<protein>
    <recommendedName>
        <fullName evidence="2">HTH cro/C1-type domain-containing protein</fullName>
    </recommendedName>
</protein>
<dbReference type="PANTHER" id="PTHR46797:SF24">
    <property type="entry name" value="DNA-BINDING PHAGE PROTEIN"/>
    <property type="match status" value="1"/>
</dbReference>
<dbReference type="HOGENOM" id="CLU_066192_17_6_9"/>
<evidence type="ECO:0000256" key="1">
    <source>
        <dbReference type="ARBA" id="ARBA00023125"/>
    </source>
</evidence>
<dbReference type="eggNOG" id="COG1396">
    <property type="taxonomic scope" value="Bacteria"/>
</dbReference>
<dbReference type="InterPro" id="IPR010982">
    <property type="entry name" value="Lambda_DNA-bd_dom_sf"/>
</dbReference>
<evidence type="ECO:0000313" key="4">
    <source>
        <dbReference type="Proteomes" id="UP000012589"/>
    </source>
</evidence>
<dbReference type="SUPFAM" id="SSF47413">
    <property type="entry name" value="lambda repressor-like DNA-binding domains"/>
    <property type="match status" value="1"/>
</dbReference>
<dbReference type="InterPro" id="IPR050807">
    <property type="entry name" value="TransReg_Diox_bact_type"/>
</dbReference>
<dbReference type="OrthoDB" id="9803228at2"/>
<accession>N2BF99</accession>
<dbReference type="Gene3D" id="1.10.260.40">
    <property type="entry name" value="lambda repressor-like DNA-binding domains"/>
    <property type="match status" value="1"/>
</dbReference>
<dbReference type="CDD" id="cd00093">
    <property type="entry name" value="HTH_XRE"/>
    <property type="match status" value="1"/>
</dbReference>
<organism evidence="3 4">
    <name type="scientific">Eubacterium plexicaudatum ASF492</name>
    <dbReference type="NCBI Taxonomy" id="1235802"/>
    <lineage>
        <taxon>Bacteria</taxon>
        <taxon>Bacillati</taxon>
        <taxon>Bacillota</taxon>
        <taxon>Clostridia</taxon>
        <taxon>Eubacteriales</taxon>
        <taxon>Eubacteriaceae</taxon>
        <taxon>Eubacterium</taxon>
    </lineage>
</organism>
<dbReference type="EMBL" id="AQFT01000015">
    <property type="protein sequence ID" value="EMZ37075.1"/>
    <property type="molecule type" value="Genomic_DNA"/>
</dbReference>
<dbReference type="AlphaFoldDB" id="N2BF99"/>
<keyword evidence="1" id="KW-0238">DNA-binding</keyword>
<dbReference type="GO" id="GO:0005829">
    <property type="term" value="C:cytosol"/>
    <property type="evidence" value="ECO:0007669"/>
    <property type="project" value="TreeGrafter"/>
</dbReference>
<dbReference type="InterPro" id="IPR001387">
    <property type="entry name" value="Cro/C1-type_HTH"/>
</dbReference>
<dbReference type="PATRIC" id="fig|1235802.3.peg.589"/>
<dbReference type="Proteomes" id="UP000012589">
    <property type="component" value="Unassembled WGS sequence"/>
</dbReference>
<dbReference type="GO" id="GO:0003677">
    <property type="term" value="F:DNA binding"/>
    <property type="evidence" value="ECO:0007669"/>
    <property type="project" value="UniProtKB-KW"/>
</dbReference>
<sequence length="111" mass="12686">MNELDYRKIGQKIRAARQAKGWSQDRLSEKCNISLSFMGHIERGTRIMSMDTFVALCNELEISADYVLWDIIRPSDPMLLNILNSVKTKDAATYSRYVQIIRAIAEIMSVG</sequence>
<dbReference type="SMART" id="SM00530">
    <property type="entry name" value="HTH_XRE"/>
    <property type="match status" value="1"/>
</dbReference>
<comment type="caution">
    <text evidence="3">The sequence shown here is derived from an EMBL/GenBank/DDBJ whole genome shotgun (WGS) entry which is preliminary data.</text>
</comment>
<gene>
    <name evidence="3" type="ORF">C823_00563</name>
</gene>
<dbReference type="STRING" id="1235802.C823_00563"/>
<evidence type="ECO:0000259" key="2">
    <source>
        <dbReference type="PROSITE" id="PS50943"/>
    </source>
</evidence>
<feature type="domain" description="HTH cro/C1-type" evidence="2">
    <location>
        <begin position="13"/>
        <end position="67"/>
    </location>
</feature>